<accession>A0A812HY31</accession>
<evidence type="ECO:0000313" key="5">
    <source>
        <dbReference type="Proteomes" id="UP000604046"/>
    </source>
</evidence>
<dbReference type="SUPFAM" id="SSF54928">
    <property type="entry name" value="RNA-binding domain, RBD"/>
    <property type="match status" value="1"/>
</dbReference>
<dbReference type="AlphaFoldDB" id="A0A812HY31"/>
<dbReference type="InterPro" id="IPR012677">
    <property type="entry name" value="Nucleotide-bd_a/b_plait_sf"/>
</dbReference>
<keyword evidence="5" id="KW-1185">Reference proteome</keyword>
<evidence type="ECO:0000259" key="3">
    <source>
        <dbReference type="PROSITE" id="PS50102"/>
    </source>
</evidence>
<comment type="caution">
    <text evidence="4">The sequence shown here is derived from an EMBL/GenBank/DDBJ whole genome shotgun (WGS) entry which is preliminary data.</text>
</comment>
<organism evidence="4 5">
    <name type="scientific">Symbiodinium natans</name>
    <dbReference type="NCBI Taxonomy" id="878477"/>
    <lineage>
        <taxon>Eukaryota</taxon>
        <taxon>Sar</taxon>
        <taxon>Alveolata</taxon>
        <taxon>Dinophyceae</taxon>
        <taxon>Suessiales</taxon>
        <taxon>Symbiodiniaceae</taxon>
        <taxon>Symbiodinium</taxon>
    </lineage>
</organism>
<gene>
    <name evidence="4" type="ORF">SNAT2548_LOCUS2226</name>
</gene>
<sequence length="378" mass="42147">MVEAVMAFPACPAGVQDVPQHRVHHRTWQSHGGLLSWALGELFGPRLQIKPVAAQLFSGSLAPERVQVQRQARPTRPAVRGPVAAAVDQEARLWCSEHQEAASAASPLAARAAMALDEDIGEVMAERFVELTLYAKKRSNGYAQEERPHAQEPDSESGEDKEDDRLYALPSVYLAELPINITENGVRHILQEVDAYVPELVAVNFLQQKSKGSHRCCLLRYPNLETAEEVAQRVNGFMVYHPDDKTRPVRAKVAKHARMFNQFCTDVYVGEVPFDWNASAVYRLLAEAGIERGAVHSVKLLSLRPGRSTVGVILRVVDGDAADEVMERLNGYELIVRGKPRPLKARLADAPQWPEAPESRKPAPKQQMRRPRDQTQLQ</sequence>
<protein>
    <recommendedName>
        <fullName evidence="3">RRM domain-containing protein</fullName>
    </recommendedName>
</protein>
<reference evidence="4" key="1">
    <citation type="submission" date="2021-02" db="EMBL/GenBank/DDBJ databases">
        <authorList>
            <person name="Dougan E. K."/>
            <person name="Rhodes N."/>
            <person name="Thang M."/>
            <person name="Chan C."/>
        </authorList>
    </citation>
    <scope>NUCLEOTIDE SEQUENCE</scope>
</reference>
<feature type="region of interest" description="Disordered" evidence="2">
    <location>
        <begin position="346"/>
        <end position="378"/>
    </location>
</feature>
<dbReference type="Gene3D" id="3.30.70.330">
    <property type="match status" value="1"/>
</dbReference>
<dbReference type="InterPro" id="IPR000504">
    <property type="entry name" value="RRM_dom"/>
</dbReference>
<dbReference type="PROSITE" id="PS50102">
    <property type="entry name" value="RRM"/>
    <property type="match status" value="1"/>
</dbReference>
<proteinExistence type="predicted"/>
<feature type="domain" description="RRM" evidence="3">
    <location>
        <begin position="265"/>
        <end position="350"/>
    </location>
</feature>
<feature type="compositionally biased region" description="Acidic residues" evidence="2">
    <location>
        <begin position="153"/>
        <end position="162"/>
    </location>
</feature>
<evidence type="ECO:0000256" key="1">
    <source>
        <dbReference type="PROSITE-ProRule" id="PRU00176"/>
    </source>
</evidence>
<feature type="region of interest" description="Disordered" evidence="2">
    <location>
        <begin position="140"/>
        <end position="162"/>
    </location>
</feature>
<dbReference type="GO" id="GO:0003723">
    <property type="term" value="F:RNA binding"/>
    <property type="evidence" value="ECO:0007669"/>
    <property type="project" value="UniProtKB-UniRule"/>
</dbReference>
<dbReference type="OrthoDB" id="10313213at2759"/>
<dbReference type="EMBL" id="CAJNDS010000125">
    <property type="protein sequence ID" value="CAE6966579.1"/>
    <property type="molecule type" value="Genomic_DNA"/>
</dbReference>
<keyword evidence="1" id="KW-0694">RNA-binding</keyword>
<evidence type="ECO:0000313" key="4">
    <source>
        <dbReference type="EMBL" id="CAE6966579.1"/>
    </source>
</evidence>
<evidence type="ECO:0000256" key="2">
    <source>
        <dbReference type="SAM" id="MobiDB-lite"/>
    </source>
</evidence>
<dbReference type="Proteomes" id="UP000604046">
    <property type="component" value="Unassembled WGS sequence"/>
</dbReference>
<name>A0A812HY31_9DINO</name>
<dbReference type="InterPro" id="IPR035979">
    <property type="entry name" value="RBD_domain_sf"/>
</dbReference>